<reference evidence="8 9" key="1">
    <citation type="submission" date="2017-04" db="EMBL/GenBank/DDBJ databases">
        <authorList>
            <person name="Afonso C.L."/>
            <person name="Miller P.J."/>
            <person name="Scott M.A."/>
            <person name="Spackman E."/>
            <person name="Goraichik I."/>
            <person name="Dimitrov K.M."/>
            <person name="Suarez D.L."/>
            <person name="Swayne D.E."/>
        </authorList>
    </citation>
    <scope>NUCLEOTIDE SEQUENCE [LARGE SCALE GENOMIC DNA]</scope>
    <source>
        <strain evidence="8 9">KR-140</strain>
    </source>
</reference>
<dbReference type="PROSITE" id="PS50005">
    <property type="entry name" value="TPR"/>
    <property type="match status" value="1"/>
</dbReference>
<dbReference type="GO" id="GO:0007234">
    <property type="term" value="P:osmosensory signaling via phosphorelay pathway"/>
    <property type="evidence" value="ECO:0007669"/>
    <property type="project" value="TreeGrafter"/>
</dbReference>
<dbReference type="GO" id="GO:0000156">
    <property type="term" value="F:phosphorelay response regulator activity"/>
    <property type="evidence" value="ECO:0007669"/>
    <property type="project" value="TreeGrafter"/>
</dbReference>
<dbReference type="SMART" id="SM00387">
    <property type="entry name" value="HATPase_c"/>
    <property type="match status" value="1"/>
</dbReference>
<evidence type="ECO:0000259" key="7">
    <source>
        <dbReference type="PROSITE" id="PS50109"/>
    </source>
</evidence>
<keyword evidence="6" id="KW-0802">TPR repeat</keyword>
<dbReference type="Pfam" id="PF02518">
    <property type="entry name" value="HATPase_c"/>
    <property type="match status" value="1"/>
</dbReference>
<dbReference type="InterPro" id="IPR050351">
    <property type="entry name" value="BphY/WalK/GraS-like"/>
</dbReference>
<dbReference type="PROSITE" id="PS50109">
    <property type="entry name" value="HIS_KIN"/>
    <property type="match status" value="1"/>
</dbReference>
<dbReference type="InterPro" id="IPR004358">
    <property type="entry name" value="Sig_transdc_His_kin-like_C"/>
</dbReference>
<keyword evidence="4" id="KW-0808">Transferase</keyword>
<dbReference type="AlphaFoldDB" id="A0A1W1UTP0"/>
<dbReference type="EMBL" id="FWWU01000007">
    <property type="protein sequence ID" value="SMB84416.1"/>
    <property type="molecule type" value="Genomic_DNA"/>
</dbReference>
<dbReference type="OrthoDB" id="9772100at2"/>
<keyword evidence="5 8" id="KW-0418">Kinase</keyword>
<dbReference type="GO" id="GO:0000155">
    <property type="term" value="F:phosphorelay sensor kinase activity"/>
    <property type="evidence" value="ECO:0007669"/>
    <property type="project" value="InterPro"/>
</dbReference>
<proteinExistence type="predicted"/>
<dbReference type="Pfam" id="PF00512">
    <property type="entry name" value="HisKA"/>
    <property type="match status" value="1"/>
</dbReference>
<dbReference type="SUPFAM" id="SSF47384">
    <property type="entry name" value="Homodimeric domain of signal transducing histidine kinase"/>
    <property type="match status" value="1"/>
</dbReference>
<dbReference type="InterPro" id="IPR011990">
    <property type="entry name" value="TPR-like_helical_dom_sf"/>
</dbReference>
<dbReference type="SMART" id="SM00388">
    <property type="entry name" value="HisKA"/>
    <property type="match status" value="1"/>
</dbReference>
<dbReference type="InterPro" id="IPR019734">
    <property type="entry name" value="TPR_rpt"/>
</dbReference>
<name>A0A1W1UTP0_9DEIO</name>
<dbReference type="RefSeq" id="WP_084046826.1">
    <property type="nucleotide sequence ID" value="NZ_FWWU01000007.1"/>
</dbReference>
<evidence type="ECO:0000256" key="3">
    <source>
        <dbReference type="ARBA" id="ARBA00022553"/>
    </source>
</evidence>
<evidence type="ECO:0000256" key="5">
    <source>
        <dbReference type="ARBA" id="ARBA00022777"/>
    </source>
</evidence>
<dbReference type="CDD" id="cd00082">
    <property type="entry name" value="HisKA"/>
    <property type="match status" value="1"/>
</dbReference>
<dbReference type="Pfam" id="PF13424">
    <property type="entry name" value="TPR_12"/>
    <property type="match status" value="3"/>
</dbReference>
<dbReference type="EC" id="2.7.13.3" evidence="2"/>
<dbReference type="SMART" id="SM00028">
    <property type="entry name" value="TPR"/>
    <property type="match status" value="7"/>
</dbReference>
<evidence type="ECO:0000256" key="1">
    <source>
        <dbReference type="ARBA" id="ARBA00000085"/>
    </source>
</evidence>
<dbReference type="FunFam" id="3.30.565.10:FF:000006">
    <property type="entry name" value="Sensor histidine kinase WalK"/>
    <property type="match status" value="1"/>
</dbReference>
<feature type="repeat" description="TPR" evidence="6">
    <location>
        <begin position="138"/>
        <end position="171"/>
    </location>
</feature>
<evidence type="ECO:0000313" key="8">
    <source>
        <dbReference type="EMBL" id="SMB84416.1"/>
    </source>
</evidence>
<keyword evidence="3" id="KW-0597">Phosphoprotein</keyword>
<dbReference type="PANTHER" id="PTHR42878:SF15">
    <property type="entry name" value="BACTERIOPHYTOCHROME"/>
    <property type="match status" value="1"/>
</dbReference>
<dbReference type="PRINTS" id="PR00344">
    <property type="entry name" value="BCTRLSENSOR"/>
</dbReference>
<keyword evidence="9" id="KW-1185">Reference proteome</keyword>
<dbReference type="SUPFAM" id="SSF55874">
    <property type="entry name" value="ATPase domain of HSP90 chaperone/DNA topoisomerase II/histidine kinase"/>
    <property type="match status" value="1"/>
</dbReference>
<sequence>MDHLPSDLDHEENPDQQELSVEDFINQASRLSEWDRALPVLEKAVSLARQQDDDRCVAQSLLQLATVEWRLSHFSDALLHANEALTGFRELGSPSDEAWTLRLLGNIYGVQGQYSAAAEYLQCAAALSRTAGDHVCLASCLNNLGIIANELGDYSNALEFFLEALTAYAPADEHIPSTLNNIASLYRQMGQQEHALEYHSQTLEFVRERAGHVLLATFLHNTAETLRQLNREAEALPLLEESLKLARHLGDHLTEMLALDSLGLVAQSLGDVPLALEHYEQGLRLAATVNHPLAQVKLLMHHGALLSNGGQKVLEEALQLTLATKLKAEEREVHDLLSTEYERTGNYESALRHTRQARRVEQELFNEAQSRRAQALQIQYDVAKTREIAENQRILNEQLKRVNEELDAFSYTISHDLRGPVRQIQGFASLLRRLLKADGNSRADRYLDLIEEAIRRLNTLIDALLKLARQSRDPLETKLVDLNALVHEIQEELNAGLEGRRVTWKIESLPLVEVDETLIRQVFVNLLSNALKYSRTREQSFVEIYAEKGDGEWTVHVRDNGVGFDSEQADKLFGVFQRLHTEDEFEGTGIGLATVRRIVIRHGGRVSAVSKLGSGAVFSITLPTSTSMK</sequence>
<dbReference type="Gene3D" id="1.10.287.130">
    <property type="match status" value="1"/>
</dbReference>
<dbReference type="SUPFAM" id="SSF48452">
    <property type="entry name" value="TPR-like"/>
    <property type="match status" value="2"/>
</dbReference>
<feature type="domain" description="Histidine kinase" evidence="7">
    <location>
        <begin position="412"/>
        <end position="626"/>
    </location>
</feature>
<dbReference type="InterPro" id="IPR036890">
    <property type="entry name" value="HATPase_C_sf"/>
</dbReference>
<dbReference type="InterPro" id="IPR005467">
    <property type="entry name" value="His_kinase_dom"/>
</dbReference>
<dbReference type="InterPro" id="IPR003661">
    <property type="entry name" value="HisK_dim/P_dom"/>
</dbReference>
<evidence type="ECO:0000313" key="9">
    <source>
        <dbReference type="Proteomes" id="UP000192582"/>
    </source>
</evidence>
<dbReference type="Proteomes" id="UP000192582">
    <property type="component" value="Unassembled WGS sequence"/>
</dbReference>
<evidence type="ECO:0000256" key="2">
    <source>
        <dbReference type="ARBA" id="ARBA00012438"/>
    </source>
</evidence>
<comment type="catalytic activity">
    <reaction evidence="1">
        <text>ATP + protein L-histidine = ADP + protein N-phospho-L-histidine.</text>
        <dbReference type="EC" id="2.7.13.3"/>
    </reaction>
</comment>
<accession>A0A1W1UTP0</accession>
<dbReference type="Gene3D" id="1.25.40.10">
    <property type="entry name" value="Tetratricopeptide repeat domain"/>
    <property type="match status" value="2"/>
</dbReference>
<dbReference type="Gene3D" id="3.30.565.10">
    <property type="entry name" value="Histidine kinase-like ATPase, C-terminal domain"/>
    <property type="match status" value="1"/>
</dbReference>
<organism evidence="8 9">
    <name type="scientific">Deinococcus hopiensis KR-140</name>
    <dbReference type="NCBI Taxonomy" id="695939"/>
    <lineage>
        <taxon>Bacteria</taxon>
        <taxon>Thermotogati</taxon>
        <taxon>Deinococcota</taxon>
        <taxon>Deinococci</taxon>
        <taxon>Deinococcales</taxon>
        <taxon>Deinococcaceae</taxon>
        <taxon>Deinococcus</taxon>
    </lineage>
</organism>
<dbReference type="InterPro" id="IPR003594">
    <property type="entry name" value="HATPase_dom"/>
</dbReference>
<dbReference type="GO" id="GO:0030295">
    <property type="term" value="F:protein kinase activator activity"/>
    <property type="evidence" value="ECO:0007669"/>
    <property type="project" value="TreeGrafter"/>
</dbReference>
<evidence type="ECO:0000256" key="4">
    <source>
        <dbReference type="ARBA" id="ARBA00022679"/>
    </source>
</evidence>
<dbReference type="InterPro" id="IPR036097">
    <property type="entry name" value="HisK_dim/P_sf"/>
</dbReference>
<protein>
    <recommendedName>
        <fullName evidence="2">histidine kinase</fullName>
        <ecNumber evidence="2">2.7.13.3</ecNumber>
    </recommendedName>
</protein>
<dbReference type="PANTHER" id="PTHR42878">
    <property type="entry name" value="TWO-COMPONENT HISTIDINE KINASE"/>
    <property type="match status" value="1"/>
</dbReference>
<evidence type="ECO:0000256" key="6">
    <source>
        <dbReference type="PROSITE-ProRule" id="PRU00339"/>
    </source>
</evidence>
<gene>
    <name evidence="8" type="ORF">SAMN00790413_05122</name>
</gene>
<dbReference type="STRING" id="695939.SAMN00790413_05122"/>